<dbReference type="Proteomes" id="UP000499080">
    <property type="component" value="Unassembled WGS sequence"/>
</dbReference>
<feature type="compositionally biased region" description="Basic and acidic residues" evidence="1">
    <location>
        <begin position="52"/>
        <end position="61"/>
    </location>
</feature>
<organism evidence="2 3">
    <name type="scientific">Araneus ventricosus</name>
    <name type="common">Orbweaver spider</name>
    <name type="synonym">Epeira ventricosa</name>
    <dbReference type="NCBI Taxonomy" id="182803"/>
    <lineage>
        <taxon>Eukaryota</taxon>
        <taxon>Metazoa</taxon>
        <taxon>Ecdysozoa</taxon>
        <taxon>Arthropoda</taxon>
        <taxon>Chelicerata</taxon>
        <taxon>Arachnida</taxon>
        <taxon>Araneae</taxon>
        <taxon>Araneomorphae</taxon>
        <taxon>Entelegynae</taxon>
        <taxon>Araneoidea</taxon>
        <taxon>Araneidae</taxon>
        <taxon>Araneus</taxon>
    </lineage>
</organism>
<feature type="region of interest" description="Disordered" evidence="1">
    <location>
        <begin position="23"/>
        <end position="64"/>
    </location>
</feature>
<accession>A0A4Y2RFY3</accession>
<feature type="non-terminal residue" evidence="2">
    <location>
        <position position="1"/>
    </location>
</feature>
<gene>
    <name evidence="2" type="ORF">AVEN_170222_1</name>
</gene>
<evidence type="ECO:0000313" key="2">
    <source>
        <dbReference type="EMBL" id="GBN74561.1"/>
    </source>
</evidence>
<proteinExistence type="predicted"/>
<evidence type="ECO:0000256" key="1">
    <source>
        <dbReference type="SAM" id="MobiDB-lite"/>
    </source>
</evidence>
<sequence length="96" mass="10364">ETDLRHFLAAVAAFAGLGRHFGLGGGLRGGRRRTSATADERARTPQQDDEDSHQAGDDARQQETPPLSLFKALVMIRHVPGCQVVIDALHFDAQCG</sequence>
<evidence type="ECO:0000313" key="3">
    <source>
        <dbReference type="Proteomes" id="UP000499080"/>
    </source>
</evidence>
<reference evidence="2 3" key="1">
    <citation type="journal article" date="2019" name="Sci. Rep.">
        <title>Orb-weaving spider Araneus ventricosus genome elucidates the spidroin gene catalogue.</title>
        <authorList>
            <person name="Kono N."/>
            <person name="Nakamura H."/>
            <person name="Ohtoshi R."/>
            <person name="Moran D.A.P."/>
            <person name="Shinohara A."/>
            <person name="Yoshida Y."/>
            <person name="Fujiwara M."/>
            <person name="Mori M."/>
            <person name="Tomita M."/>
            <person name="Arakawa K."/>
        </authorList>
    </citation>
    <scope>NUCLEOTIDE SEQUENCE [LARGE SCALE GENOMIC DNA]</scope>
</reference>
<comment type="caution">
    <text evidence="2">The sequence shown here is derived from an EMBL/GenBank/DDBJ whole genome shotgun (WGS) entry which is preliminary data.</text>
</comment>
<protein>
    <submittedName>
        <fullName evidence="2">Uncharacterized protein</fullName>
    </submittedName>
</protein>
<name>A0A4Y2RFY3_ARAVE</name>
<dbReference type="EMBL" id="BGPR01016926">
    <property type="protein sequence ID" value="GBN74561.1"/>
    <property type="molecule type" value="Genomic_DNA"/>
</dbReference>
<keyword evidence="3" id="KW-1185">Reference proteome</keyword>
<dbReference type="AlphaFoldDB" id="A0A4Y2RFY3"/>